<accession>A0A0A8JCY5</accession>
<dbReference type="EMBL" id="AB923925">
    <property type="protein sequence ID" value="BAQ08223.1"/>
    <property type="molecule type" value="Genomic_RNA"/>
</dbReference>
<name>A0A0A8JCY5_9CLOS</name>
<organism evidence="1">
    <name type="scientific">Persimmon virus B</name>
    <dbReference type="NCBI Taxonomy" id="1493829"/>
    <lineage>
        <taxon>Viruses</taxon>
        <taxon>Riboviria</taxon>
        <taxon>Orthornavirae</taxon>
        <taxon>Kitrinoviricota</taxon>
        <taxon>Alsuviricetes</taxon>
        <taxon>Martellivirales</taxon>
        <taxon>Closteroviridae</taxon>
        <taxon>Olivavirus</taxon>
        <taxon>Olivavirus betadiospyri</taxon>
    </lineage>
</organism>
<proteinExistence type="predicted"/>
<protein>
    <submittedName>
        <fullName evidence="1">7 kDa protein</fullName>
    </submittedName>
</protein>
<reference evidence="1" key="1">
    <citation type="submission" date="2014-04" db="EMBL/GenBank/DDBJ databases">
        <title>An assemblage of novel putative closterovirus variants from American persimmon.</title>
        <authorList>
            <person name="Ito T."/>
            <person name="Sato A."/>
            <person name="Suzaki K."/>
        </authorList>
    </citation>
    <scope>NUCLEOTIDE SEQUENCE</scope>
    <source>
        <strain evidence="1">Variant 2</strain>
    </source>
</reference>
<evidence type="ECO:0000313" key="1">
    <source>
        <dbReference type="EMBL" id="BAQ08223.1"/>
    </source>
</evidence>
<sequence length="68" mass="7368">MITLFLLVMVLLLSIYAATVATYTGIKFSELNNNIAVLHKEGRSEELADVVAKSPLSVPQRGAIPEPL</sequence>
<gene>
    <name evidence="1" type="primary">p7</name>
</gene>